<sequence length="95" mass="10749">MRQYTWKVQNRADNNEKEMARDAPCLSMNKTTPTAHSTLRHTGKKNITEKPRDQRSGTASSQLTRARAAARRVGTWAEARCRDLLGLFLAFSSRA</sequence>
<reference evidence="2" key="1">
    <citation type="submission" date="2021-07" db="EMBL/GenBank/DDBJ databases">
        <authorList>
            <person name="Catto M.A."/>
            <person name="Jacobson A."/>
            <person name="Kennedy G."/>
            <person name="Labadie P."/>
            <person name="Hunt B.G."/>
            <person name="Srinivasan R."/>
        </authorList>
    </citation>
    <scope>NUCLEOTIDE SEQUENCE</scope>
    <source>
        <strain evidence="2">PL_HMW_Pooled</strain>
        <tissue evidence="2">Head</tissue>
    </source>
</reference>
<evidence type="ECO:0000313" key="2">
    <source>
        <dbReference type="EMBL" id="KAK3912305.1"/>
    </source>
</evidence>
<dbReference type="Proteomes" id="UP001219518">
    <property type="component" value="Unassembled WGS sequence"/>
</dbReference>
<dbReference type="AlphaFoldDB" id="A0AAE1LAH1"/>
<proteinExistence type="predicted"/>
<evidence type="ECO:0000313" key="3">
    <source>
        <dbReference type="Proteomes" id="UP001219518"/>
    </source>
</evidence>
<feature type="compositionally biased region" description="Basic and acidic residues" evidence="1">
    <location>
        <begin position="46"/>
        <end position="55"/>
    </location>
</feature>
<feature type="region of interest" description="Disordered" evidence="1">
    <location>
        <begin position="1"/>
        <end position="66"/>
    </location>
</feature>
<accession>A0AAE1LAH1</accession>
<keyword evidence="3" id="KW-1185">Reference proteome</keyword>
<dbReference type="EMBL" id="JAHWGI010000292">
    <property type="protein sequence ID" value="KAK3912305.1"/>
    <property type="molecule type" value="Genomic_DNA"/>
</dbReference>
<feature type="compositionally biased region" description="Polar residues" evidence="1">
    <location>
        <begin position="28"/>
        <end position="37"/>
    </location>
</feature>
<comment type="caution">
    <text evidence="2">The sequence shown here is derived from an EMBL/GenBank/DDBJ whole genome shotgun (WGS) entry which is preliminary data.</text>
</comment>
<organism evidence="2 3">
    <name type="scientific">Frankliniella fusca</name>
    <dbReference type="NCBI Taxonomy" id="407009"/>
    <lineage>
        <taxon>Eukaryota</taxon>
        <taxon>Metazoa</taxon>
        <taxon>Ecdysozoa</taxon>
        <taxon>Arthropoda</taxon>
        <taxon>Hexapoda</taxon>
        <taxon>Insecta</taxon>
        <taxon>Pterygota</taxon>
        <taxon>Neoptera</taxon>
        <taxon>Paraneoptera</taxon>
        <taxon>Thysanoptera</taxon>
        <taxon>Terebrantia</taxon>
        <taxon>Thripoidea</taxon>
        <taxon>Thripidae</taxon>
        <taxon>Frankliniella</taxon>
    </lineage>
</organism>
<reference evidence="2" key="2">
    <citation type="journal article" date="2023" name="BMC Genomics">
        <title>Pest status, molecular evolution, and epigenetic factors derived from the genome assembly of Frankliniella fusca, a thysanopteran phytovirus vector.</title>
        <authorList>
            <person name="Catto M.A."/>
            <person name="Labadie P.E."/>
            <person name="Jacobson A.L."/>
            <person name="Kennedy G.G."/>
            <person name="Srinivasan R."/>
            <person name="Hunt B.G."/>
        </authorList>
    </citation>
    <scope>NUCLEOTIDE SEQUENCE</scope>
    <source>
        <strain evidence="2">PL_HMW_Pooled</strain>
    </source>
</reference>
<feature type="compositionally biased region" description="Polar residues" evidence="1">
    <location>
        <begin position="1"/>
        <end position="12"/>
    </location>
</feature>
<name>A0AAE1LAH1_9NEOP</name>
<gene>
    <name evidence="2" type="ORF">KUF71_021875</name>
</gene>
<evidence type="ECO:0000256" key="1">
    <source>
        <dbReference type="SAM" id="MobiDB-lite"/>
    </source>
</evidence>
<protein>
    <submittedName>
        <fullName evidence="2">Multidrug resistance protein MdtC</fullName>
    </submittedName>
</protein>